<dbReference type="RefSeq" id="WP_070402169.1">
    <property type="nucleotide sequence ID" value="NZ_BJVW01000002.1"/>
</dbReference>
<dbReference type="OrthoDB" id="9783652at2"/>
<evidence type="ECO:0000256" key="7">
    <source>
        <dbReference type="PIRSR" id="PIRSR600715-1"/>
    </source>
</evidence>
<dbReference type="GO" id="GO:0046872">
    <property type="term" value="F:metal ion binding"/>
    <property type="evidence" value="ECO:0007669"/>
    <property type="project" value="UniProtKB-KW"/>
</dbReference>
<dbReference type="PANTHER" id="PTHR22926">
    <property type="entry name" value="PHOSPHO-N-ACETYLMURAMOYL-PENTAPEPTIDE-TRANSFERASE"/>
    <property type="match status" value="1"/>
</dbReference>
<comment type="subcellular location">
    <subcellularLocation>
        <location evidence="1">Cell membrane</location>
        <topology evidence="1">Multi-pass membrane protein</topology>
    </subcellularLocation>
</comment>
<evidence type="ECO:0000256" key="5">
    <source>
        <dbReference type="ARBA" id="ARBA00022989"/>
    </source>
</evidence>
<keyword evidence="6" id="KW-0472">Membrane</keyword>
<evidence type="ECO:0000256" key="4">
    <source>
        <dbReference type="ARBA" id="ARBA00022692"/>
    </source>
</evidence>
<keyword evidence="4" id="KW-0812">Transmembrane</keyword>
<evidence type="ECO:0000256" key="6">
    <source>
        <dbReference type="ARBA" id="ARBA00023136"/>
    </source>
</evidence>
<dbReference type="GO" id="GO:0071555">
    <property type="term" value="P:cell wall organization"/>
    <property type="evidence" value="ECO:0007669"/>
    <property type="project" value="TreeGrafter"/>
</dbReference>
<organism evidence="8 9">
    <name type="scientific">Kozakia baliensis</name>
    <dbReference type="NCBI Taxonomy" id="153496"/>
    <lineage>
        <taxon>Bacteria</taxon>
        <taxon>Pseudomonadati</taxon>
        <taxon>Pseudomonadota</taxon>
        <taxon>Alphaproteobacteria</taxon>
        <taxon>Acetobacterales</taxon>
        <taxon>Acetobacteraceae</taxon>
        <taxon>Kozakia</taxon>
    </lineage>
</organism>
<feature type="binding site" evidence="7">
    <location>
        <position position="203"/>
    </location>
    <ligand>
        <name>Mg(2+)</name>
        <dbReference type="ChEBI" id="CHEBI:18420"/>
    </ligand>
</feature>
<dbReference type="AlphaFoldDB" id="A0A1D8US15"/>
<keyword evidence="5" id="KW-1133">Transmembrane helix</keyword>
<dbReference type="PANTHER" id="PTHR22926:SF3">
    <property type="entry name" value="UNDECAPRENYL-PHOSPHATE ALPHA-N-ACETYLGLUCOSAMINYL 1-PHOSPHATE TRANSFERASE"/>
    <property type="match status" value="1"/>
</dbReference>
<gene>
    <name evidence="8" type="ORF">A0U89_03895</name>
</gene>
<feature type="binding site" evidence="7">
    <location>
        <position position="143"/>
    </location>
    <ligand>
        <name>Mg(2+)</name>
        <dbReference type="ChEBI" id="CHEBI:18420"/>
    </ligand>
</feature>
<dbReference type="KEGG" id="kba:A0U89_03895"/>
<reference evidence="8 9" key="1">
    <citation type="journal article" date="2016" name="Microb. Cell Fact.">
        <title>Dissection of exopolysaccharide biosynthesis in Kozakia baliensis.</title>
        <authorList>
            <person name="Brandt J.U."/>
            <person name="Jakob F."/>
            <person name="Behr J."/>
            <person name="Geissler A.J."/>
            <person name="Vogel R.F."/>
        </authorList>
    </citation>
    <scope>NUCLEOTIDE SEQUENCE [LARGE SCALE GENOMIC DNA]</scope>
    <source>
        <strain evidence="8 9">DSM 14400</strain>
    </source>
</reference>
<keyword evidence="7" id="KW-0479">Metal-binding</keyword>
<dbReference type="EMBL" id="CP014674">
    <property type="protein sequence ID" value="AOX16406.1"/>
    <property type="molecule type" value="Genomic_DNA"/>
</dbReference>
<proteinExistence type="predicted"/>
<sequence>MAFPILVFIGMILGCAGVIRQMIHVGVMDVPGHRSSHTRPIPKGGGIGIMAAFVIGLPVLRLSLGLTPLSAPLGLTLGGVVLLAVFSWFDDIYSFPAVHKLSAQAIAALLVLLGADGFHGGALGWVLEGLGFIWLLYVTNALNFIDGLNGLASGTMALSAAMAAFALFYGHDAEHGWTLAALAACLMTFLPFNFPRAAIFMGDVGSQGAGLMMGWAGLVCAVSLHDFLLMPVLLFGVLYDVAFTLIRRAFAGDSLMQAHRGHLYQIAARTGVPAATVTLTHWGFAAWGAFLDRAVTIPALIVAAALLPQILWTTFVVRRARRCDIGRW</sequence>
<evidence type="ECO:0000313" key="8">
    <source>
        <dbReference type="EMBL" id="AOX16406.1"/>
    </source>
</evidence>
<dbReference type="Proteomes" id="UP000179145">
    <property type="component" value="Chromosome"/>
</dbReference>
<dbReference type="eggNOG" id="COG0472">
    <property type="taxonomic scope" value="Bacteria"/>
</dbReference>
<dbReference type="GO" id="GO:0009103">
    <property type="term" value="P:lipopolysaccharide biosynthetic process"/>
    <property type="evidence" value="ECO:0007669"/>
    <property type="project" value="TreeGrafter"/>
</dbReference>
<evidence type="ECO:0000256" key="1">
    <source>
        <dbReference type="ARBA" id="ARBA00004651"/>
    </source>
</evidence>
<dbReference type="GO" id="GO:0044038">
    <property type="term" value="P:cell wall macromolecule biosynthetic process"/>
    <property type="evidence" value="ECO:0007669"/>
    <property type="project" value="TreeGrafter"/>
</dbReference>
<keyword evidence="9" id="KW-1185">Reference proteome</keyword>
<accession>A0A1D8US15</accession>
<dbReference type="GO" id="GO:0016780">
    <property type="term" value="F:phosphotransferase activity, for other substituted phosphate groups"/>
    <property type="evidence" value="ECO:0007669"/>
    <property type="project" value="InterPro"/>
</dbReference>
<keyword evidence="7" id="KW-0460">Magnesium</keyword>
<dbReference type="InterPro" id="IPR000715">
    <property type="entry name" value="Glycosyl_transferase_4"/>
</dbReference>
<keyword evidence="2" id="KW-1003">Cell membrane</keyword>
<evidence type="ECO:0000256" key="3">
    <source>
        <dbReference type="ARBA" id="ARBA00022679"/>
    </source>
</evidence>
<keyword evidence="3" id="KW-0808">Transferase</keyword>
<evidence type="ECO:0000256" key="2">
    <source>
        <dbReference type="ARBA" id="ARBA00022475"/>
    </source>
</evidence>
<comment type="cofactor">
    <cofactor evidence="7">
        <name>Mg(2+)</name>
        <dbReference type="ChEBI" id="CHEBI:18420"/>
    </cofactor>
</comment>
<dbReference type="Pfam" id="PF00953">
    <property type="entry name" value="Glycos_transf_4"/>
    <property type="match status" value="1"/>
</dbReference>
<evidence type="ECO:0000313" key="9">
    <source>
        <dbReference type="Proteomes" id="UP000179145"/>
    </source>
</evidence>
<name>A0A1D8US15_9PROT</name>
<protein>
    <submittedName>
        <fullName evidence="8">Uncharacterized protein</fullName>
    </submittedName>
</protein>
<dbReference type="STRING" id="153496.A0U89_03895"/>
<dbReference type="GO" id="GO:0005886">
    <property type="term" value="C:plasma membrane"/>
    <property type="evidence" value="ECO:0007669"/>
    <property type="project" value="UniProtKB-SubCell"/>
</dbReference>